<reference evidence="3" key="1">
    <citation type="journal article" date="2019" name="Int. J. Syst. Evol. Microbiol.">
        <title>The Global Catalogue of Microorganisms (GCM) 10K type strain sequencing project: providing services to taxonomists for standard genome sequencing and annotation.</title>
        <authorList>
            <consortium name="The Broad Institute Genomics Platform"/>
            <consortium name="The Broad Institute Genome Sequencing Center for Infectious Disease"/>
            <person name="Wu L."/>
            <person name="Ma J."/>
        </authorList>
    </citation>
    <scope>NUCLEOTIDE SEQUENCE [LARGE SCALE GENOMIC DNA]</scope>
    <source>
        <strain evidence="3">CGMCC 1.12404</strain>
    </source>
</reference>
<keyword evidence="1" id="KW-0812">Transmembrane</keyword>
<protein>
    <submittedName>
        <fullName evidence="2">Uncharacterized protein</fullName>
    </submittedName>
</protein>
<name>A0ABQ1GGQ4_9BACL</name>
<evidence type="ECO:0000256" key="1">
    <source>
        <dbReference type="SAM" id="Phobius"/>
    </source>
</evidence>
<proteinExistence type="predicted"/>
<accession>A0ABQ1GGQ4</accession>
<keyword evidence="1" id="KW-0472">Membrane</keyword>
<dbReference type="EMBL" id="BMEX01000004">
    <property type="protein sequence ID" value="GGA43310.1"/>
    <property type="molecule type" value="Genomic_DNA"/>
</dbReference>
<evidence type="ECO:0000313" key="2">
    <source>
        <dbReference type="EMBL" id="GGA43310.1"/>
    </source>
</evidence>
<keyword evidence="3" id="KW-1185">Reference proteome</keyword>
<evidence type="ECO:0000313" key="3">
    <source>
        <dbReference type="Proteomes" id="UP000617979"/>
    </source>
</evidence>
<feature type="transmembrane region" description="Helical" evidence="1">
    <location>
        <begin position="15"/>
        <end position="37"/>
    </location>
</feature>
<keyword evidence="1" id="KW-1133">Transmembrane helix</keyword>
<dbReference type="Proteomes" id="UP000617979">
    <property type="component" value="Unassembled WGS sequence"/>
</dbReference>
<organism evidence="2 3">
    <name type="scientific">Kroppenstedtia guangzhouensis</name>
    <dbReference type="NCBI Taxonomy" id="1274356"/>
    <lineage>
        <taxon>Bacteria</taxon>
        <taxon>Bacillati</taxon>
        <taxon>Bacillota</taxon>
        <taxon>Bacilli</taxon>
        <taxon>Bacillales</taxon>
        <taxon>Thermoactinomycetaceae</taxon>
        <taxon>Kroppenstedtia</taxon>
    </lineage>
</organism>
<sequence>MTGKQWRSAEQTGPLGLLLFGEAVIDICFLLQCSVSIRVKKTKNTRDIAFHFDID</sequence>
<comment type="caution">
    <text evidence="2">The sequence shown here is derived from an EMBL/GenBank/DDBJ whole genome shotgun (WGS) entry which is preliminary data.</text>
</comment>
<gene>
    <name evidence="2" type="ORF">GCM10007416_15460</name>
</gene>